<dbReference type="HAMAP" id="MF_01973">
    <property type="entry name" value="lon_bact"/>
    <property type="match status" value="1"/>
</dbReference>
<dbReference type="PROSITE" id="PS51787">
    <property type="entry name" value="LON_N"/>
    <property type="match status" value="1"/>
</dbReference>
<keyword evidence="4 10" id="KW-0547">Nucleotide-binding</keyword>
<evidence type="ECO:0000256" key="1">
    <source>
        <dbReference type="ARBA" id="ARBA00004496"/>
    </source>
</evidence>
<keyword evidence="8 10" id="KW-0346">Stress response</keyword>
<feature type="region of interest" description="Disordered" evidence="15">
    <location>
        <begin position="776"/>
        <end position="796"/>
    </location>
</feature>
<dbReference type="InterPro" id="IPR003593">
    <property type="entry name" value="AAA+_ATPase"/>
</dbReference>
<comment type="caution">
    <text evidence="18">The sequence shown here is derived from an EMBL/GenBank/DDBJ whole genome shotgun (WGS) entry which is preliminary data.</text>
</comment>
<evidence type="ECO:0000259" key="16">
    <source>
        <dbReference type="PROSITE" id="PS51786"/>
    </source>
</evidence>
<comment type="similarity">
    <text evidence="10 11 14">Belongs to the peptidase S16 family.</text>
</comment>
<dbReference type="GO" id="GO:0034605">
    <property type="term" value="P:cellular response to heat"/>
    <property type="evidence" value="ECO:0007669"/>
    <property type="project" value="UniProtKB-UniRule"/>
</dbReference>
<dbReference type="Gene3D" id="1.20.58.1480">
    <property type="match status" value="1"/>
</dbReference>
<dbReference type="InterPro" id="IPR014721">
    <property type="entry name" value="Ribsml_uS5_D2-typ_fold_subgr"/>
</dbReference>
<dbReference type="GO" id="GO:0005524">
    <property type="term" value="F:ATP binding"/>
    <property type="evidence" value="ECO:0007669"/>
    <property type="project" value="UniProtKB-UniRule"/>
</dbReference>
<accession>A0A3N5CXU4</accession>
<dbReference type="AlphaFoldDB" id="A0A3N5CXU4"/>
<feature type="active site" evidence="10 12">
    <location>
        <position position="671"/>
    </location>
</feature>
<evidence type="ECO:0000259" key="17">
    <source>
        <dbReference type="PROSITE" id="PS51787"/>
    </source>
</evidence>
<dbReference type="SUPFAM" id="SSF52540">
    <property type="entry name" value="P-loop containing nucleoside triphosphate hydrolases"/>
    <property type="match status" value="1"/>
</dbReference>
<dbReference type="EC" id="3.4.21.53" evidence="10 11"/>
<evidence type="ECO:0000256" key="13">
    <source>
        <dbReference type="PIRSR" id="PIRSR001174-2"/>
    </source>
</evidence>
<evidence type="ECO:0000256" key="7">
    <source>
        <dbReference type="ARBA" id="ARBA00022840"/>
    </source>
</evidence>
<evidence type="ECO:0000313" key="19">
    <source>
        <dbReference type="Proteomes" id="UP000275232"/>
    </source>
</evidence>
<keyword evidence="6 10" id="KW-0720">Serine protease</keyword>
<comment type="function">
    <text evidence="10">ATP-dependent serine protease that mediates the selective degradation of mutant and abnormal proteins as well as certain short-lived regulatory proteins. Required for cellular homeostasis and for survival from DNA damage and developmental changes induced by stress. Degrades polypeptides processively to yield small peptide fragments that are 5 to 10 amino acids long. Binds to DNA in a double-stranded, site-specific manner.</text>
</comment>
<evidence type="ECO:0000256" key="5">
    <source>
        <dbReference type="ARBA" id="ARBA00022801"/>
    </source>
</evidence>
<feature type="compositionally biased region" description="Low complexity" evidence="15">
    <location>
        <begin position="781"/>
        <end position="796"/>
    </location>
</feature>
<keyword evidence="19" id="KW-1185">Reference proteome</keyword>
<keyword evidence="5 10" id="KW-0378">Hydrolase</keyword>
<dbReference type="Gene3D" id="1.20.5.5270">
    <property type="match status" value="1"/>
</dbReference>
<dbReference type="Pfam" id="PF05362">
    <property type="entry name" value="Lon_C"/>
    <property type="match status" value="1"/>
</dbReference>
<evidence type="ECO:0000256" key="8">
    <source>
        <dbReference type="ARBA" id="ARBA00023016"/>
    </source>
</evidence>
<dbReference type="EMBL" id="RPFZ01000001">
    <property type="protein sequence ID" value="RPF72450.1"/>
    <property type="molecule type" value="Genomic_DNA"/>
</dbReference>
<dbReference type="SMART" id="SM00464">
    <property type="entry name" value="LON"/>
    <property type="match status" value="1"/>
</dbReference>
<dbReference type="GO" id="GO:0006515">
    <property type="term" value="P:protein quality control for misfolded or incompletely synthesized proteins"/>
    <property type="evidence" value="ECO:0007669"/>
    <property type="project" value="UniProtKB-UniRule"/>
</dbReference>
<evidence type="ECO:0000256" key="14">
    <source>
        <dbReference type="PROSITE-ProRule" id="PRU01122"/>
    </source>
</evidence>
<dbReference type="FunFam" id="3.40.50.300:FF:000021">
    <property type="entry name" value="Lon protease homolog"/>
    <property type="match status" value="1"/>
</dbReference>
<dbReference type="Gene3D" id="2.30.130.40">
    <property type="entry name" value="LON domain-like"/>
    <property type="match status" value="1"/>
</dbReference>
<dbReference type="InterPro" id="IPR027065">
    <property type="entry name" value="Lon_Prtase"/>
</dbReference>
<proteinExistence type="evidence at transcript level"/>
<dbReference type="CDD" id="cd19500">
    <property type="entry name" value="RecA-like_Lon"/>
    <property type="match status" value="1"/>
</dbReference>
<feature type="domain" description="Lon N-terminal" evidence="17">
    <location>
        <begin position="4"/>
        <end position="197"/>
    </location>
</feature>
<dbReference type="InterPro" id="IPR027417">
    <property type="entry name" value="P-loop_NTPase"/>
</dbReference>
<dbReference type="PROSITE" id="PS51786">
    <property type="entry name" value="LON_PROTEOLYTIC"/>
    <property type="match status" value="1"/>
</dbReference>
<feature type="binding site" evidence="10 13">
    <location>
        <begin position="349"/>
        <end position="356"/>
    </location>
    <ligand>
        <name>ATP</name>
        <dbReference type="ChEBI" id="CHEBI:30616"/>
    </ligand>
</feature>
<evidence type="ECO:0000256" key="12">
    <source>
        <dbReference type="PIRSR" id="PIRSR001174-1"/>
    </source>
</evidence>
<dbReference type="Proteomes" id="UP000275232">
    <property type="component" value="Unassembled WGS sequence"/>
</dbReference>
<sequence>MTAFPLLPLRDIVVFPGMVVPLFVGRDKSVAALEAAMESSKDIFLVAQLDPATDDPEQDDLYDIGVVAQVLQMLKLPDGTVRVLVEGQARARLDAMRLSEDYILAQTELLDETTASGSEVDAMMRSALDQFADYAKSNKKLSDEVESELRDIDDAGALADAIAANLSAKVDAKQQLLVQTDALKRLEMVFSVMEGELSVQQVERKIRGRVKRQMEKTQREYYLNEQLKAIQSELGGEGEDGDEIAELTRAIAETKLSKEARAKAESELKKLKGMQPMSAEATVVRNYLDVLLGLPWGKKSKLKKDIGKAQQVLDEDHYALDKVKDRIVEYLAVQARTNKLKGPILCLVGPPGVGKTSLGKSIARATGREFIRQSLGGVRDEAEIRGHRRTYIGSLPGKIVSNLKKAGASNPLFLLDEIDKLGQDFRGDPASALLEVLDPEQNNKFQDHYLELDIDLSDIMFVTTANSLNLPQPLLDRMEIIRLEGYTEDEKVEIAQRHLIAKQVSDHGLKDGEFTLTEEALRDLIRYYTREAGVRTLEREIARLCRKSLRRILEKECESVTVTPDNLADFAGVRKYRHDMSDEEPQIGAVTGLAWTEVGGQLLTIESVTTPGKGEVKTTGKLGEVMNESVAAAFSFVKARAPAYGIKPSIFQRKNIHIHLPEGAVPKDGPSAGIGMVTSIISTLTGIAVRSDVAMTGEVTLRGRVLPIGGLKEKLLAALRGGITTVLIPQENEKDLKEIPDNVKEGLTIIPVSHVDQVLDHALTAQPSPIEWTEADDIASQPQVQVATPPAATTAH</sequence>
<dbReference type="Gene3D" id="3.40.50.300">
    <property type="entry name" value="P-loop containing nucleotide triphosphate hydrolases"/>
    <property type="match status" value="1"/>
</dbReference>
<dbReference type="RefSeq" id="WP_123882074.1">
    <property type="nucleotide sequence ID" value="NZ_RPFZ01000001.1"/>
</dbReference>
<dbReference type="GO" id="GO:0004252">
    <property type="term" value="F:serine-type endopeptidase activity"/>
    <property type="evidence" value="ECO:0007669"/>
    <property type="project" value="UniProtKB-UniRule"/>
</dbReference>
<dbReference type="InterPro" id="IPR015947">
    <property type="entry name" value="PUA-like_sf"/>
</dbReference>
<evidence type="ECO:0000256" key="9">
    <source>
        <dbReference type="ARBA" id="ARBA00050665"/>
    </source>
</evidence>
<keyword evidence="3 10" id="KW-0645">Protease</keyword>
<dbReference type="Gene3D" id="3.30.230.10">
    <property type="match status" value="1"/>
</dbReference>
<dbReference type="SMART" id="SM00382">
    <property type="entry name" value="AAA"/>
    <property type="match status" value="1"/>
</dbReference>
<dbReference type="Gene3D" id="1.10.8.60">
    <property type="match status" value="1"/>
</dbReference>
<dbReference type="PIRSF" id="PIRSF001174">
    <property type="entry name" value="Lon_proteas"/>
    <property type="match status" value="1"/>
</dbReference>
<dbReference type="GO" id="GO:0005737">
    <property type="term" value="C:cytoplasm"/>
    <property type="evidence" value="ECO:0007669"/>
    <property type="project" value="UniProtKB-SubCell"/>
</dbReference>
<dbReference type="SUPFAM" id="SSF54211">
    <property type="entry name" value="Ribosomal protein S5 domain 2-like"/>
    <property type="match status" value="1"/>
</dbReference>
<dbReference type="InterPro" id="IPR003111">
    <property type="entry name" value="Lon_prtase_N"/>
</dbReference>
<dbReference type="NCBIfam" id="NF008053">
    <property type="entry name" value="PRK10787.1"/>
    <property type="match status" value="1"/>
</dbReference>
<dbReference type="Pfam" id="PF02190">
    <property type="entry name" value="LON_substr_bdg"/>
    <property type="match status" value="1"/>
</dbReference>
<evidence type="ECO:0000313" key="18">
    <source>
        <dbReference type="EMBL" id="RPF72450.1"/>
    </source>
</evidence>
<dbReference type="InterPro" id="IPR020568">
    <property type="entry name" value="Ribosomal_Su5_D2-typ_SF"/>
</dbReference>
<comment type="subcellular location">
    <subcellularLocation>
        <location evidence="1 10 11">Cytoplasm</location>
    </subcellularLocation>
</comment>
<dbReference type="Pfam" id="PF00004">
    <property type="entry name" value="AAA"/>
    <property type="match status" value="1"/>
</dbReference>
<evidence type="ECO:0000256" key="6">
    <source>
        <dbReference type="ARBA" id="ARBA00022825"/>
    </source>
</evidence>
<evidence type="ECO:0000256" key="15">
    <source>
        <dbReference type="SAM" id="MobiDB-lite"/>
    </source>
</evidence>
<dbReference type="InterPro" id="IPR027543">
    <property type="entry name" value="Lon_bac"/>
</dbReference>
<organism evidence="18 19">
    <name type="scientific">Aurantiacibacter spongiae</name>
    <dbReference type="NCBI Taxonomy" id="2488860"/>
    <lineage>
        <taxon>Bacteria</taxon>
        <taxon>Pseudomonadati</taxon>
        <taxon>Pseudomonadota</taxon>
        <taxon>Alphaproteobacteria</taxon>
        <taxon>Sphingomonadales</taxon>
        <taxon>Erythrobacteraceae</taxon>
        <taxon>Aurantiacibacter</taxon>
    </lineage>
</organism>
<dbReference type="InterPro" id="IPR046336">
    <property type="entry name" value="Lon_prtase_N_sf"/>
</dbReference>
<dbReference type="SUPFAM" id="SSF88697">
    <property type="entry name" value="PUA domain-like"/>
    <property type="match status" value="1"/>
</dbReference>
<evidence type="ECO:0000256" key="4">
    <source>
        <dbReference type="ARBA" id="ARBA00022741"/>
    </source>
</evidence>
<evidence type="ECO:0000256" key="2">
    <source>
        <dbReference type="ARBA" id="ARBA00022490"/>
    </source>
</evidence>
<dbReference type="PANTHER" id="PTHR10046">
    <property type="entry name" value="ATP DEPENDENT LON PROTEASE FAMILY MEMBER"/>
    <property type="match status" value="1"/>
</dbReference>
<dbReference type="Pfam" id="PF22667">
    <property type="entry name" value="Lon_lid"/>
    <property type="match status" value="1"/>
</dbReference>
<comment type="induction">
    <text evidence="10">By heat shock.</text>
</comment>
<dbReference type="OrthoDB" id="9803599at2"/>
<dbReference type="InterPro" id="IPR054594">
    <property type="entry name" value="Lon_lid"/>
</dbReference>
<dbReference type="GO" id="GO:0043565">
    <property type="term" value="F:sequence-specific DNA binding"/>
    <property type="evidence" value="ECO:0007669"/>
    <property type="project" value="UniProtKB-UniRule"/>
</dbReference>
<dbReference type="GO" id="GO:0004176">
    <property type="term" value="F:ATP-dependent peptidase activity"/>
    <property type="evidence" value="ECO:0007669"/>
    <property type="project" value="UniProtKB-UniRule"/>
</dbReference>
<evidence type="ECO:0000256" key="10">
    <source>
        <dbReference type="HAMAP-Rule" id="MF_01973"/>
    </source>
</evidence>
<dbReference type="GO" id="GO:0016887">
    <property type="term" value="F:ATP hydrolysis activity"/>
    <property type="evidence" value="ECO:0007669"/>
    <property type="project" value="UniProtKB-UniRule"/>
</dbReference>
<reference evidence="18 19" key="1">
    <citation type="submission" date="2018-11" db="EMBL/GenBank/DDBJ databases">
        <title>Erythrobacter spongiae sp. nov., isolated from a marine sponge.</title>
        <authorList>
            <person name="Zhuang L."/>
            <person name="Luo L."/>
        </authorList>
    </citation>
    <scope>NUCLEOTIDE SEQUENCE [LARGE SCALE GENOMIC DNA]</scope>
    <source>
        <strain evidence="18 19">HN-E23</strain>
    </source>
</reference>
<dbReference type="InterPro" id="IPR003959">
    <property type="entry name" value="ATPase_AAA_core"/>
</dbReference>
<keyword evidence="2 10" id="KW-0963">Cytoplasm</keyword>
<name>A0A3N5CXU4_9SPHN</name>
<dbReference type="NCBIfam" id="TIGR00763">
    <property type="entry name" value="lon"/>
    <property type="match status" value="1"/>
</dbReference>
<feature type="domain" description="Lon proteolytic" evidence="16">
    <location>
        <begin position="584"/>
        <end position="765"/>
    </location>
</feature>
<comment type="catalytic activity">
    <reaction evidence="9 10 11 14">
        <text>Hydrolysis of proteins in presence of ATP.</text>
        <dbReference type="EC" id="3.4.21.53"/>
    </reaction>
</comment>
<dbReference type="InterPro" id="IPR004815">
    <property type="entry name" value="Lon_bac/euk-typ"/>
</dbReference>
<protein>
    <recommendedName>
        <fullName evidence="10 11">Lon protease</fullName>
        <ecNumber evidence="10 11">3.4.21.53</ecNumber>
    </recommendedName>
    <alternativeName>
        <fullName evidence="10">ATP-dependent protease La</fullName>
    </alternativeName>
</protein>
<gene>
    <name evidence="10" type="primary">lon</name>
    <name evidence="18" type="ORF">EG799_13060</name>
</gene>
<keyword evidence="7 10" id="KW-0067">ATP-binding</keyword>
<evidence type="ECO:0000256" key="11">
    <source>
        <dbReference type="PIRNR" id="PIRNR001174"/>
    </source>
</evidence>
<feature type="active site" evidence="10 12">
    <location>
        <position position="714"/>
    </location>
</feature>
<dbReference type="InterPro" id="IPR008269">
    <property type="entry name" value="Lon_proteolytic"/>
</dbReference>
<comment type="subunit">
    <text evidence="10 11">Homohexamer. Organized in a ring with a central cavity.</text>
</comment>
<evidence type="ECO:0000256" key="3">
    <source>
        <dbReference type="ARBA" id="ARBA00022670"/>
    </source>
</evidence>
<dbReference type="PRINTS" id="PR00830">
    <property type="entry name" value="ENDOLAPTASE"/>
</dbReference>
<dbReference type="FunFam" id="1.20.5.5270:FF:000002">
    <property type="entry name" value="Lon protease homolog"/>
    <property type="match status" value="1"/>
</dbReference>